<dbReference type="OrthoDB" id="10267033at2759"/>
<gene>
    <name evidence="1" type="ORF">PanWU01x14_060340</name>
</gene>
<sequence>MDVKPKKRIITENRDTREDLILETLILKGDDVGPLVWYAIFEIGRLESFLHRLKNVVKKEEVEIEYL</sequence>
<dbReference type="EMBL" id="JXTB01000035">
    <property type="protein sequence ID" value="PON73193.1"/>
    <property type="molecule type" value="Genomic_DNA"/>
</dbReference>
<name>A0A2P5DIT4_PARAD</name>
<proteinExistence type="predicted"/>
<dbReference type="Proteomes" id="UP000237105">
    <property type="component" value="Unassembled WGS sequence"/>
</dbReference>
<dbReference type="AlphaFoldDB" id="A0A2P5DIT4"/>
<evidence type="ECO:0000313" key="1">
    <source>
        <dbReference type="EMBL" id="PON73193.1"/>
    </source>
</evidence>
<dbReference type="STRING" id="3476.A0A2P5DIT4"/>
<comment type="caution">
    <text evidence="1">The sequence shown here is derived from an EMBL/GenBank/DDBJ whole genome shotgun (WGS) entry which is preliminary data.</text>
</comment>
<accession>A0A2P5DIT4</accession>
<reference evidence="2" key="1">
    <citation type="submission" date="2016-06" db="EMBL/GenBank/DDBJ databases">
        <title>Parallel loss of symbiosis genes in relatives of nitrogen-fixing non-legume Parasponia.</title>
        <authorList>
            <person name="Van Velzen R."/>
            <person name="Holmer R."/>
            <person name="Bu F."/>
            <person name="Rutten L."/>
            <person name="Van Zeijl A."/>
            <person name="Liu W."/>
            <person name="Santuari L."/>
            <person name="Cao Q."/>
            <person name="Sharma T."/>
            <person name="Shen D."/>
            <person name="Roswanjaya Y."/>
            <person name="Wardhani T."/>
            <person name="Kalhor M.S."/>
            <person name="Jansen J."/>
            <person name="Van den Hoogen J."/>
            <person name="Gungor B."/>
            <person name="Hartog M."/>
            <person name="Hontelez J."/>
            <person name="Verver J."/>
            <person name="Yang W.-C."/>
            <person name="Schijlen E."/>
            <person name="Repin R."/>
            <person name="Schilthuizen M."/>
            <person name="Schranz E."/>
            <person name="Heidstra R."/>
            <person name="Miyata K."/>
            <person name="Fedorova E."/>
            <person name="Kohlen W."/>
            <person name="Bisseling T."/>
            <person name="Smit S."/>
            <person name="Geurts R."/>
        </authorList>
    </citation>
    <scope>NUCLEOTIDE SEQUENCE [LARGE SCALE GENOMIC DNA]</scope>
    <source>
        <strain evidence="2">cv. WU1-14</strain>
    </source>
</reference>
<organism evidence="1 2">
    <name type="scientific">Parasponia andersonii</name>
    <name type="common">Sponia andersonii</name>
    <dbReference type="NCBI Taxonomy" id="3476"/>
    <lineage>
        <taxon>Eukaryota</taxon>
        <taxon>Viridiplantae</taxon>
        <taxon>Streptophyta</taxon>
        <taxon>Embryophyta</taxon>
        <taxon>Tracheophyta</taxon>
        <taxon>Spermatophyta</taxon>
        <taxon>Magnoliopsida</taxon>
        <taxon>eudicotyledons</taxon>
        <taxon>Gunneridae</taxon>
        <taxon>Pentapetalae</taxon>
        <taxon>rosids</taxon>
        <taxon>fabids</taxon>
        <taxon>Rosales</taxon>
        <taxon>Cannabaceae</taxon>
        <taxon>Parasponia</taxon>
    </lineage>
</organism>
<protein>
    <submittedName>
        <fullName evidence="1">Uncharacterized protein</fullName>
    </submittedName>
</protein>
<keyword evidence="2" id="KW-1185">Reference proteome</keyword>
<evidence type="ECO:0000313" key="2">
    <source>
        <dbReference type="Proteomes" id="UP000237105"/>
    </source>
</evidence>